<evidence type="ECO:0000313" key="3">
    <source>
        <dbReference type="Proteomes" id="UP000076632"/>
    </source>
</evidence>
<organism evidence="2 3">
    <name type="scientific">Xylona heveae (strain CBS 132557 / TC161)</name>
    <dbReference type="NCBI Taxonomy" id="1328760"/>
    <lineage>
        <taxon>Eukaryota</taxon>
        <taxon>Fungi</taxon>
        <taxon>Dikarya</taxon>
        <taxon>Ascomycota</taxon>
        <taxon>Pezizomycotina</taxon>
        <taxon>Xylonomycetes</taxon>
        <taxon>Xylonales</taxon>
        <taxon>Xylonaceae</taxon>
        <taxon>Xylona</taxon>
    </lineage>
</organism>
<dbReference type="STRING" id="1328760.A0A165HHT6"/>
<dbReference type="AlphaFoldDB" id="A0A165HHT6"/>
<dbReference type="Proteomes" id="UP000076632">
    <property type="component" value="Unassembled WGS sequence"/>
</dbReference>
<dbReference type="EMBL" id="KV407457">
    <property type="protein sequence ID" value="KZF23539.1"/>
    <property type="molecule type" value="Genomic_DNA"/>
</dbReference>
<dbReference type="OrthoDB" id="3539644at2759"/>
<dbReference type="GeneID" id="28894109"/>
<dbReference type="InParanoid" id="A0A165HHT6"/>
<reference evidence="2 3" key="1">
    <citation type="journal article" date="2016" name="Fungal Biol.">
        <title>The genome of Xylona heveae provides a window into fungal endophytism.</title>
        <authorList>
            <person name="Gazis R."/>
            <person name="Kuo A."/>
            <person name="Riley R."/>
            <person name="LaButti K."/>
            <person name="Lipzen A."/>
            <person name="Lin J."/>
            <person name="Amirebrahimi M."/>
            <person name="Hesse C.N."/>
            <person name="Spatafora J.W."/>
            <person name="Henrissat B."/>
            <person name="Hainaut M."/>
            <person name="Grigoriev I.V."/>
            <person name="Hibbett D.S."/>
        </authorList>
    </citation>
    <scope>NUCLEOTIDE SEQUENCE [LARGE SCALE GENOMIC DNA]</scope>
    <source>
        <strain evidence="2 3">TC161</strain>
    </source>
</reference>
<keyword evidence="3" id="KW-1185">Reference proteome</keyword>
<evidence type="ECO:0000256" key="1">
    <source>
        <dbReference type="SAM" id="MobiDB-lite"/>
    </source>
</evidence>
<accession>A0A165HHT6</accession>
<protein>
    <submittedName>
        <fullName evidence="2">Uncharacterized protein</fullName>
    </submittedName>
</protein>
<gene>
    <name evidence="2" type="ORF">L228DRAFT_118391</name>
</gene>
<feature type="region of interest" description="Disordered" evidence="1">
    <location>
        <begin position="155"/>
        <end position="182"/>
    </location>
</feature>
<evidence type="ECO:0000313" key="2">
    <source>
        <dbReference type="EMBL" id="KZF23539.1"/>
    </source>
</evidence>
<name>A0A165HHT6_XYLHT</name>
<proteinExistence type="predicted"/>
<dbReference type="RefSeq" id="XP_018189094.1">
    <property type="nucleotide sequence ID" value="XM_018328972.1"/>
</dbReference>
<sequence>MSASILTRPRAPALAYTKSSIPPAAANLPEPANPEELIASPIRAEIELSYSDPALRGLVDIEGLPKALTISVPPTVPVSKDGCAFDPSAAASRPPFCISVNVDLLVAPDATFSDFAIVSSFLDQIFLPGLNLNVSNSTFFSSISGSILVPPASSSSSHSSSMAPCHSSSSSSSSGIAARTDDDSTTLFDSRRTIITTTSGSIEGAFKLLDLLSLQTHSGSIKVDVSPQDAAPAPELPKPAAFSASSLSGSVEVRYPIRALGSEVPARNYTVHAESISGSVSGTFFHGEYTSLKSKSGHVEASLLPVIVTEGKKSFLRTQTVSGSTEIDIHDPLYLLPDSDTTTNDVSDVSDDDDKGKFNGEHATVSGSLKLRYPGEWEGTITGSSTSGSLDVRGKGVEVQKKTDLPWSHQLVAKKGDGNSHIGFHTTSGSVDLLVGEEV</sequence>
<feature type="compositionally biased region" description="Low complexity" evidence="1">
    <location>
        <begin position="155"/>
        <end position="174"/>
    </location>
</feature>